<organism evidence="3 4">
    <name type="scientific">Thalictrum thalictroides</name>
    <name type="common">Rue-anemone</name>
    <name type="synonym">Anemone thalictroides</name>
    <dbReference type="NCBI Taxonomy" id="46969"/>
    <lineage>
        <taxon>Eukaryota</taxon>
        <taxon>Viridiplantae</taxon>
        <taxon>Streptophyta</taxon>
        <taxon>Embryophyta</taxon>
        <taxon>Tracheophyta</taxon>
        <taxon>Spermatophyta</taxon>
        <taxon>Magnoliopsida</taxon>
        <taxon>Ranunculales</taxon>
        <taxon>Ranunculaceae</taxon>
        <taxon>Thalictroideae</taxon>
        <taxon>Thalictrum</taxon>
    </lineage>
</organism>
<accession>A0A7J6VEU3</accession>
<name>A0A7J6VEU3_THATH</name>
<keyword evidence="2" id="KW-1133">Transmembrane helix</keyword>
<evidence type="ECO:0000256" key="2">
    <source>
        <dbReference type="SAM" id="Phobius"/>
    </source>
</evidence>
<comment type="caution">
    <text evidence="3">The sequence shown here is derived from an EMBL/GenBank/DDBJ whole genome shotgun (WGS) entry which is preliminary data.</text>
</comment>
<evidence type="ECO:0000313" key="3">
    <source>
        <dbReference type="EMBL" id="KAF5183614.1"/>
    </source>
</evidence>
<evidence type="ECO:0000313" key="4">
    <source>
        <dbReference type="Proteomes" id="UP000554482"/>
    </source>
</evidence>
<feature type="transmembrane region" description="Helical" evidence="2">
    <location>
        <begin position="53"/>
        <end position="79"/>
    </location>
</feature>
<gene>
    <name evidence="3" type="ORF">FRX31_026799</name>
</gene>
<evidence type="ECO:0000256" key="1">
    <source>
        <dbReference type="SAM" id="MobiDB-lite"/>
    </source>
</evidence>
<protein>
    <submittedName>
        <fullName evidence="3">Uncharacterized protein</fullName>
    </submittedName>
</protein>
<reference evidence="3 4" key="1">
    <citation type="submission" date="2020-06" db="EMBL/GenBank/DDBJ databases">
        <title>Transcriptomic and genomic resources for Thalictrum thalictroides and T. hernandezii: Facilitating candidate gene discovery in an emerging model plant lineage.</title>
        <authorList>
            <person name="Arias T."/>
            <person name="Riano-Pachon D.M."/>
            <person name="Di Stilio V.S."/>
        </authorList>
    </citation>
    <scope>NUCLEOTIDE SEQUENCE [LARGE SCALE GENOMIC DNA]</scope>
    <source>
        <strain evidence="4">cv. WT478/WT964</strain>
        <tissue evidence="3">Leaves</tissue>
    </source>
</reference>
<proteinExistence type="predicted"/>
<dbReference type="AlphaFoldDB" id="A0A7J6VEU3"/>
<feature type="region of interest" description="Disordered" evidence="1">
    <location>
        <begin position="1"/>
        <end position="22"/>
    </location>
</feature>
<dbReference type="Proteomes" id="UP000554482">
    <property type="component" value="Unassembled WGS sequence"/>
</dbReference>
<dbReference type="EMBL" id="JABWDY010033183">
    <property type="protein sequence ID" value="KAF5183614.1"/>
    <property type="molecule type" value="Genomic_DNA"/>
</dbReference>
<keyword evidence="2" id="KW-0472">Membrane</keyword>
<keyword evidence="2" id="KW-0812">Transmembrane</keyword>
<sequence>MNDQEGEGTEWLNPCTEDGSNSKGDKVFCPATGFSREDKVSGSFQFELFNRGWVLQTSQCMVMLMGVLTLVGVITISIVKMKTTSDEDAENVLPINSDATRCDQGSVKKQSSSNDANLEDIIEISVDDKVKKLNKVGEVLDYKLPGKYGKGVD</sequence>
<keyword evidence="4" id="KW-1185">Reference proteome</keyword>